<evidence type="ECO:0000313" key="13">
    <source>
        <dbReference type="Proteomes" id="UP000183868"/>
    </source>
</evidence>
<evidence type="ECO:0000256" key="2">
    <source>
        <dbReference type="ARBA" id="ARBA00009854"/>
    </source>
</evidence>
<reference evidence="11 12" key="1">
    <citation type="submission" date="2011-09" db="EMBL/GenBank/DDBJ databases">
        <title>The permanent draft genome of Caldithrix abyssi DSM 13497.</title>
        <authorList>
            <consortium name="US DOE Joint Genome Institute (JGI-PGF)"/>
            <person name="Lucas S."/>
            <person name="Han J."/>
            <person name="Lapidus A."/>
            <person name="Bruce D."/>
            <person name="Goodwin L."/>
            <person name="Pitluck S."/>
            <person name="Peters L."/>
            <person name="Kyrpides N."/>
            <person name="Mavromatis K."/>
            <person name="Ivanova N."/>
            <person name="Mikhailova N."/>
            <person name="Chertkov O."/>
            <person name="Detter J.C."/>
            <person name="Tapia R."/>
            <person name="Han C."/>
            <person name="Land M."/>
            <person name="Hauser L."/>
            <person name="Markowitz V."/>
            <person name="Cheng J.-F."/>
            <person name="Hugenholtz P."/>
            <person name="Woyke T."/>
            <person name="Wu D."/>
            <person name="Spring S."/>
            <person name="Brambilla E."/>
            <person name="Klenk H.-P."/>
            <person name="Eisen J.A."/>
        </authorList>
    </citation>
    <scope>NUCLEOTIDE SEQUENCE [LARGE SCALE GENOMIC DNA]</scope>
    <source>
        <strain evidence="11 12">DSM 13497</strain>
    </source>
</reference>
<feature type="transmembrane region" description="Helical" evidence="8">
    <location>
        <begin position="33"/>
        <end position="52"/>
    </location>
</feature>
<keyword evidence="6 8" id="KW-1133">Transmembrane helix</keyword>
<dbReference type="InterPro" id="IPR006512">
    <property type="entry name" value="YidE_YbjL"/>
</dbReference>
<keyword evidence="12" id="KW-1185">Reference proteome</keyword>
<comment type="subcellular location">
    <subcellularLocation>
        <location evidence="1">Cell membrane</location>
        <topology evidence="1">Multi-pass membrane protein</topology>
    </subcellularLocation>
</comment>
<dbReference type="OrthoDB" id="9155749at2"/>
<protein>
    <submittedName>
        <fullName evidence="10">Putative transport protein</fullName>
    </submittedName>
    <submittedName>
        <fullName evidence="11">YidE/YbjL duplication</fullName>
    </submittedName>
</protein>
<feature type="domain" description="RCK C-terminal" evidence="9">
    <location>
        <begin position="265"/>
        <end position="348"/>
    </location>
</feature>
<feature type="transmembrane region" description="Helical" evidence="8">
    <location>
        <begin position="451"/>
        <end position="470"/>
    </location>
</feature>
<evidence type="ECO:0000256" key="5">
    <source>
        <dbReference type="ARBA" id="ARBA00022692"/>
    </source>
</evidence>
<dbReference type="Proteomes" id="UP000004671">
    <property type="component" value="Chromosome"/>
</dbReference>
<keyword evidence="4" id="KW-1003">Cell membrane</keyword>
<feature type="transmembrane region" description="Helical" evidence="8">
    <location>
        <begin position="6"/>
        <end position="26"/>
    </location>
</feature>
<feature type="transmembrane region" description="Helical" evidence="8">
    <location>
        <begin position="477"/>
        <end position="496"/>
    </location>
</feature>
<sequence length="532" mass="58114">MEVSAYLHSHAVFLLILIIVFGFLLGRIRLFNFSLETSGILFVAMAFGHFGFRLPGEFQTLGLILFIYAIGLQAGPSIFNISRKQGFQLNLIVLVLISSGAILTLILAKLLDVNTALAVGLFTGALTSTPGLAAAQEATGSTLTSTGYGLAYSFGVIGVILFIKLMPVIFRSSIKEEDQKITQEEQKQKKPILRKEVVITNQALEGKTLADLHFFQTTGTVISRISQKGKIVIPGPDTELHVGDVVRIIGEEAQIKAVIPFLGKESEQPLPDVSRFESRKFILTNRDIVGKTISELNLRQRFNANITRVRRGGLEFTAEPGLKLQWGDRVRVVGEADQMEQIRQLFGDEMRKIEYGDVFAITMGILIGVLIGLVPFSIGRIFSFSLGLTGGVLFAGLFLSNRGKVGPVIWQVPVPIITFMRDLGLTFFLAVVGTKAGAEVVQVVQTSGPKLILMGALITVLPMVLVSIWARKKYKLYLLDLMGIISGGMTSSPGLAAAASMTESQRPIILYATVYPFAMILMIIWAKIMALF</sequence>
<dbReference type="InterPro" id="IPR036721">
    <property type="entry name" value="RCK_C_sf"/>
</dbReference>
<evidence type="ECO:0000256" key="4">
    <source>
        <dbReference type="ARBA" id="ARBA00022475"/>
    </source>
</evidence>
<proteinExistence type="inferred from homology"/>
<dbReference type="GO" id="GO:0006813">
    <property type="term" value="P:potassium ion transport"/>
    <property type="evidence" value="ECO:0007669"/>
    <property type="project" value="InterPro"/>
</dbReference>
<gene>
    <name evidence="10" type="ORF">Cabys_176</name>
    <name evidence="11" type="ORF">Calab_0791</name>
</gene>
<organism evidence="11 12">
    <name type="scientific">Caldithrix abyssi DSM 13497</name>
    <dbReference type="NCBI Taxonomy" id="880073"/>
    <lineage>
        <taxon>Bacteria</taxon>
        <taxon>Pseudomonadati</taxon>
        <taxon>Calditrichota</taxon>
        <taxon>Calditrichia</taxon>
        <taxon>Calditrichales</taxon>
        <taxon>Calditrichaceae</taxon>
        <taxon>Caldithrix</taxon>
    </lineage>
</organism>
<dbReference type="RefSeq" id="WP_006927406.1">
    <property type="nucleotide sequence ID" value="NZ_CM001402.1"/>
</dbReference>
<keyword evidence="7 8" id="KW-0472">Membrane</keyword>
<feature type="transmembrane region" description="Helical" evidence="8">
    <location>
        <begin position="150"/>
        <end position="170"/>
    </location>
</feature>
<reference evidence="10 13" key="2">
    <citation type="submission" date="2016-11" db="EMBL/GenBank/DDBJ databases">
        <title>Genomic analysis of Caldithrix abyssi and proposal of a novel bacterial phylum Caldithrichaeota.</title>
        <authorList>
            <person name="Kublanov I."/>
            <person name="Sigalova O."/>
            <person name="Gavrilov S."/>
            <person name="Lebedinsky A."/>
            <person name="Ivanova N."/>
            <person name="Daum C."/>
            <person name="Reddy T."/>
            <person name="Klenk H.P."/>
            <person name="Goker M."/>
            <person name="Reva O."/>
            <person name="Miroshnichenko M."/>
            <person name="Kyprides N."/>
            <person name="Woyke T."/>
            <person name="Gelfand M."/>
        </authorList>
    </citation>
    <scope>NUCLEOTIDE SEQUENCE [LARGE SCALE GENOMIC DNA]</scope>
    <source>
        <strain evidence="10 13">LF13</strain>
    </source>
</reference>
<dbReference type="PaxDb" id="880073-Calab_0791"/>
<dbReference type="AlphaFoldDB" id="H1XTY6"/>
<dbReference type="InterPro" id="IPR050144">
    <property type="entry name" value="AAE_transporter"/>
</dbReference>
<dbReference type="Pfam" id="PF06826">
    <property type="entry name" value="Asp-Al_Ex"/>
    <property type="match status" value="2"/>
</dbReference>
<dbReference type="GO" id="GO:0005886">
    <property type="term" value="C:plasma membrane"/>
    <property type="evidence" value="ECO:0007669"/>
    <property type="project" value="UniProtKB-SubCell"/>
</dbReference>
<evidence type="ECO:0000259" key="9">
    <source>
        <dbReference type="PROSITE" id="PS51202"/>
    </source>
</evidence>
<name>H1XTY6_CALAY</name>
<dbReference type="Pfam" id="PF02080">
    <property type="entry name" value="TrkA_C"/>
    <property type="match status" value="2"/>
</dbReference>
<dbReference type="NCBIfam" id="TIGR01625">
    <property type="entry name" value="YidE_YbjL_dupl"/>
    <property type="match status" value="2"/>
</dbReference>
<dbReference type="InterPro" id="IPR006037">
    <property type="entry name" value="RCK_C"/>
</dbReference>
<accession>H1XTY6</accession>
<dbReference type="Gene3D" id="3.30.70.1450">
    <property type="entry name" value="Regulator of K+ conductance, C-terminal domain"/>
    <property type="match status" value="2"/>
</dbReference>
<dbReference type="eggNOG" id="COG2985">
    <property type="taxonomic scope" value="Bacteria"/>
</dbReference>
<dbReference type="EMBL" id="CP018099">
    <property type="protein sequence ID" value="APF16927.1"/>
    <property type="molecule type" value="Genomic_DNA"/>
</dbReference>
<feature type="transmembrane region" description="Helical" evidence="8">
    <location>
        <begin position="91"/>
        <end position="111"/>
    </location>
</feature>
<evidence type="ECO:0000256" key="8">
    <source>
        <dbReference type="SAM" id="Phobius"/>
    </source>
</evidence>
<dbReference type="PANTHER" id="PTHR30445:SF3">
    <property type="entry name" value="TRANSPORT PROTEIN YIDE-RELATED"/>
    <property type="match status" value="1"/>
</dbReference>
<dbReference type="EMBL" id="CM001402">
    <property type="protein sequence ID" value="EHO40429.1"/>
    <property type="molecule type" value="Genomic_DNA"/>
</dbReference>
<dbReference type="PROSITE" id="PS51202">
    <property type="entry name" value="RCK_C"/>
    <property type="match status" value="2"/>
</dbReference>
<evidence type="ECO:0000256" key="7">
    <source>
        <dbReference type="ARBA" id="ARBA00023136"/>
    </source>
</evidence>
<dbReference type="Proteomes" id="UP000183868">
    <property type="component" value="Chromosome"/>
</dbReference>
<dbReference type="FunCoup" id="H1XTY6">
    <property type="interactions" value="36"/>
</dbReference>
<keyword evidence="5 8" id="KW-0812">Transmembrane</keyword>
<dbReference type="GO" id="GO:0008324">
    <property type="term" value="F:monoatomic cation transmembrane transporter activity"/>
    <property type="evidence" value="ECO:0007669"/>
    <property type="project" value="InterPro"/>
</dbReference>
<evidence type="ECO:0000256" key="3">
    <source>
        <dbReference type="ARBA" id="ARBA00022448"/>
    </source>
</evidence>
<feature type="transmembrane region" description="Helical" evidence="8">
    <location>
        <begin position="58"/>
        <end position="79"/>
    </location>
</feature>
<dbReference type="KEGG" id="caby:Cabys_176"/>
<feature type="transmembrane region" description="Helical" evidence="8">
    <location>
        <begin position="358"/>
        <end position="376"/>
    </location>
</feature>
<feature type="transmembrane region" description="Helical" evidence="8">
    <location>
        <begin position="508"/>
        <end position="526"/>
    </location>
</feature>
<dbReference type="HOGENOM" id="CLU_035023_3_0_0"/>
<comment type="similarity">
    <text evidence="2">Belongs to the AAE transporter (TC 2.A.81) family.</text>
</comment>
<evidence type="ECO:0000313" key="12">
    <source>
        <dbReference type="Proteomes" id="UP000004671"/>
    </source>
</evidence>
<keyword evidence="3" id="KW-0813">Transport</keyword>
<feature type="transmembrane region" description="Helical" evidence="8">
    <location>
        <begin position="382"/>
        <end position="400"/>
    </location>
</feature>
<evidence type="ECO:0000256" key="1">
    <source>
        <dbReference type="ARBA" id="ARBA00004651"/>
    </source>
</evidence>
<feature type="domain" description="RCK C-terminal" evidence="9">
    <location>
        <begin position="181"/>
        <end position="264"/>
    </location>
</feature>
<evidence type="ECO:0000256" key="6">
    <source>
        <dbReference type="ARBA" id="ARBA00022989"/>
    </source>
</evidence>
<evidence type="ECO:0000313" key="11">
    <source>
        <dbReference type="EMBL" id="EHO40429.1"/>
    </source>
</evidence>
<dbReference type="PANTHER" id="PTHR30445">
    <property type="entry name" value="K(+)_H(+) ANTIPORTER SUBUNIT KHTT"/>
    <property type="match status" value="1"/>
</dbReference>
<dbReference type="SUPFAM" id="SSF116726">
    <property type="entry name" value="TrkA C-terminal domain-like"/>
    <property type="match status" value="2"/>
</dbReference>
<evidence type="ECO:0000313" key="10">
    <source>
        <dbReference type="EMBL" id="APF16927.1"/>
    </source>
</evidence>
<dbReference type="STRING" id="880073.Cabys_176"/>